<proteinExistence type="predicted"/>
<organism evidence="2 3">
    <name type="scientific">Proteiniclasticum ruminis</name>
    <dbReference type="NCBI Taxonomy" id="398199"/>
    <lineage>
        <taxon>Bacteria</taxon>
        <taxon>Bacillati</taxon>
        <taxon>Bacillota</taxon>
        <taxon>Clostridia</taxon>
        <taxon>Eubacteriales</taxon>
        <taxon>Clostridiaceae</taxon>
        <taxon>Proteiniclasticum</taxon>
    </lineage>
</organism>
<accession>A0A1G8K2X1</accession>
<sequence>VNIIPKALTEIKVQSRPSDSEYVEGQELNEEGLTVVGIYNDDSERVLEKSEYTLDGYNKNIIGEQTITVKSLEFTDTFTVTVIKKIVDSI</sequence>
<dbReference type="AlphaFoldDB" id="A0A1G8K2X1"/>
<evidence type="ECO:0000313" key="2">
    <source>
        <dbReference type="EMBL" id="SDI37785.1"/>
    </source>
</evidence>
<gene>
    <name evidence="2" type="ORF">SAMN05421804_102186</name>
</gene>
<dbReference type="Pfam" id="PF07523">
    <property type="entry name" value="Big_3"/>
    <property type="match status" value="1"/>
</dbReference>
<feature type="domain" description="Ig-like" evidence="1">
    <location>
        <begin position="16"/>
        <end position="82"/>
    </location>
</feature>
<dbReference type="EMBL" id="FNDZ01000002">
    <property type="protein sequence ID" value="SDI37785.1"/>
    <property type="molecule type" value="Genomic_DNA"/>
</dbReference>
<protein>
    <submittedName>
        <fullName evidence="2">Ig-like domain (Group 3)</fullName>
    </submittedName>
</protein>
<reference evidence="2 3" key="1">
    <citation type="submission" date="2016-10" db="EMBL/GenBank/DDBJ databases">
        <authorList>
            <person name="de Groot N.N."/>
        </authorList>
    </citation>
    <scope>NUCLEOTIDE SEQUENCE [LARGE SCALE GENOMIC DNA]</scope>
    <source>
        <strain evidence="2 3">CGMCC 1.5058</strain>
    </source>
</reference>
<dbReference type="InterPro" id="IPR022038">
    <property type="entry name" value="Ig-like_bact"/>
</dbReference>
<feature type="non-terminal residue" evidence="2">
    <location>
        <position position="1"/>
    </location>
</feature>
<feature type="non-terminal residue" evidence="2">
    <location>
        <position position="90"/>
    </location>
</feature>
<dbReference type="RefSeq" id="WP_143004604.1">
    <property type="nucleotide sequence ID" value="NZ_FNDZ01000002.1"/>
</dbReference>
<dbReference type="Proteomes" id="UP000183255">
    <property type="component" value="Unassembled WGS sequence"/>
</dbReference>
<evidence type="ECO:0000259" key="1">
    <source>
        <dbReference type="Pfam" id="PF07523"/>
    </source>
</evidence>
<evidence type="ECO:0000313" key="3">
    <source>
        <dbReference type="Proteomes" id="UP000183255"/>
    </source>
</evidence>
<dbReference type="Gene3D" id="2.60.40.3630">
    <property type="match status" value="1"/>
</dbReference>
<name>A0A1G8K2X1_9CLOT</name>